<dbReference type="Proteomes" id="UP001589707">
    <property type="component" value="Unassembled WGS sequence"/>
</dbReference>
<organism evidence="1 2">
    <name type="scientific">Brevibacterium otitidis</name>
    <dbReference type="NCBI Taxonomy" id="53364"/>
    <lineage>
        <taxon>Bacteria</taxon>
        <taxon>Bacillati</taxon>
        <taxon>Actinomycetota</taxon>
        <taxon>Actinomycetes</taxon>
        <taxon>Micrococcales</taxon>
        <taxon>Brevibacteriaceae</taxon>
        <taxon>Brevibacterium</taxon>
    </lineage>
</organism>
<comment type="caution">
    <text evidence="1">The sequence shown here is derived from an EMBL/GenBank/DDBJ whole genome shotgun (WGS) entry which is preliminary data.</text>
</comment>
<dbReference type="EMBL" id="JBHMAU010000067">
    <property type="protein sequence ID" value="MFB9776874.1"/>
    <property type="molecule type" value="Genomic_DNA"/>
</dbReference>
<sequence>MSETIEARAEISPHGGYKHAWVRLQMRGQRMHAIWQGESLGYLDPSIPEHATTIELVRRERIQVATVCCFADEERGRDGWRAILTFGAHRFQPRPTFKLK</sequence>
<dbReference type="RefSeq" id="WP_376840734.1">
    <property type="nucleotide sequence ID" value="NZ_JBHMAU010000067.1"/>
</dbReference>
<evidence type="ECO:0000313" key="2">
    <source>
        <dbReference type="Proteomes" id="UP001589707"/>
    </source>
</evidence>
<reference evidence="1 2" key="1">
    <citation type="submission" date="2024-09" db="EMBL/GenBank/DDBJ databases">
        <authorList>
            <person name="Sun Q."/>
            <person name="Mori K."/>
        </authorList>
    </citation>
    <scope>NUCLEOTIDE SEQUENCE [LARGE SCALE GENOMIC DNA]</scope>
    <source>
        <strain evidence="1 2">JCM 11683</strain>
    </source>
</reference>
<name>A0ABV5X3H0_9MICO</name>
<keyword evidence="2" id="KW-1185">Reference proteome</keyword>
<accession>A0ABV5X3H0</accession>
<proteinExistence type="predicted"/>
<gene>
    <name evidence="1" type="ORF">ACFFN1_10785</name>
</gene>
<protein>
    <submittedName>
        <fullName evidence="1">Uncharacterized protein</fullName>
    </submittedName>
</protein>
<evidence type="ECO:0000313" key="1">
    <source>
        <dbReference type="EMBL" id="MFB9776874.1"/>
    </source>
</evidence>